<reference evidence="1" key="1">
    <citation type="submission" date="2021-03" db="EMBL/GenBank/DDBJ databases">
        <authorList>
            <person name="Peeters C."/>
        </authorList>
    </citation>
    <scope>NUCLEOTIDE SEQUENCE</scope>
    <source>
        <strain evidence="1">LMG 31506</strain>
    </source>
</reference>
<dbReference type="Gene3D" id="3.40.50.300">
    <property type="entry name" value="P-loop containing nucleotide triphosphate hydrolases"/>
    <property type="match status" value="1"/>
</dbReference>
<dbReference type="Pfam" id="PF13479">
    <property type="entry name" value="AAA_24"/>
    <property type="match status" value="1"/>
</dbReference>
<protein>
    <recommendedName>
        <fullName evidence="3">AAA+ ATPase domain-containing protein</fullName>
    </recommendedName>
</protein>
<dbReference type="SUPFAM" id="SSF52540">
    <property type="entry name" value="P-loop containing nucleoside triphosphate hydrolases"/>
    <property type="match status" value="1"/>
</dbReference>
<dbReference type="EMBL" id="CAJPUY010000010">
    <property type="protein sequence ID" value="CAG2144577.1"/>
    <property type="molecule type" value="Genomic_DNA"/>
</dbReference>
<sequence>MSTIQIRKAKREGARLVVGFSGISGSGKTRSAIELAYGLANYNPEKIGFLDTENRRGSLYAEVLREHPTHPTDVEFWIADLDPPFTPQRYSDAILQFQKLGVEVLVIDSVSHEYEGTGGVLEMREPLPGKVGKRDNIAKAEHKKFMNTLLQSNMHIIACVRAREKVIIEKQKDEKTGRMETVYIPQGVQPICEKNFMFEMTASLMMWDEGKSQQVMKCPGELRAILGREAGHITSADGKALRDWVDGAKQLDPAVEAARNTLRTTTEQGMAALVAAWKALPASIRKAIGPNGCPDDLKASAQAFDQQRADAAAGDAELADLNASVLGGQAA</sequence>
<keyword evidence="2" id="KW-1185">Reference proteome</keyword>
<dbReference type="InterPro" id="IPR027417">
    <property type="entry name" value="P-loop_NTPase"/>
</dbReference>
<evidence type="ECO:0000313" key="2">
    <source>
        <dbReference type="Proteomes" id="UP000672934"/>
    </source>
</evidence>
<dbReference type="AlphaFoldDB" id="A0A916IUW4"/>
<evidence type="ECO:0008006" key="3">
    <source>
        <dbReference type="Google" id="ProtNLM"/>
    </source>
</evidence>
<dbReference type="Proteomes" id="UP000672934">
    <property type="component" value="Unassembled WGS sequence"/>
</dbReference>
<comment type="caution">
    <text evidence="1">The sequence shown here is derived from an EMBL/GenBank/DDBJ whole genome shotgun (WGS) entry which is preliminary data.</text>
</comment>
<evidence type="ECO:0000313" key="1">
    <source>
        <dbReference type="EMBL" id="CAG2144577.1"/>
    </source>
</evidence>
<proteinExistence type="predicted"/>
<accession>A0A916IUW4</accession>
<organism evidence="1 2">
    <name type="scientific">Cupriavidus yeoncheonensis</name>
    <dbReference type="NCBI Taxonomy" id="1462994"/>
    <lineage>
        <taxon>Bacteria</taxon>
        <taxon>Pseudomonadati</taxon>
        <taxon>Pseudomonadota</taxon>
        <taxon>Betaproteobacteria</taxon>
        <taxon>Burkholderiales</taxon>
        <taxon>Burkholderiaceae</taxon>
        <taxon>Cupriavidus</taxon>
    </lineage>
</organism>
<name>A0A916IUW4_9BURK</name>
<gene>
    <name evidence="1" type="ORF">LMG31506_03037</name>
</gene>
<dbReference type="RefSeq" id="WP_211947990.1">
    <property type="nucleotide sequence ID" value="NZ_CAJPUY010000010.1"/>
</dbReference>